<evidence type="ECO:0000313" key="1">
    <source>
        <dbReference type="EMBL" id="KAI5084980.1"/>
    </source>
</evidence>
<comment type="caution">
    <text evidence="1">The sequence shown here is derived from an EMBL/GenBank/DDBJ whole genome shotgun (WGS) entry which is preliminary data.</text>
</comment>
<dbReference type="OrthoDB" id="1978626at2759"/>
<accession>A0A9D4VF98</accession>
<organism evidence="1 2">
    <name type="scientific">Adiantum capillus-veneris</name>
    <name type="common">Maidenhair fern</name>
    <dbReference type="NCBI Taxonomy" id="13818"/>
    <lineage>
        <taxon>Eukaryota</taxon>
        <taxon>Viridiplantae</taxon>
        <taxon>Streptophyta</taxon>
        <taxon>Embryophyta</taxon>
        <taxon>Tracheophyta</taxon>
        <taxon>Polypodiopsida</taxon>
        <taxon>Polypodiidae</taxon>
        <taxon>Polypodiales</taxon>
        <taxon>Pteridineae</taxon>
        <taxon>Pteridaceae</taxon>
        <taxon>Vittarioideae</taxon>
        <taxon>Adiantum</taxon>
    </lineage>
</organism>
<sequence>MSELALAPRTPVLAISELSDAINFRFAFEGKVLSNDFVRIEGGSVRRRTCNDGGTSVWALYADATTLVVKDEPFDCILSLYPEHKIKDLVAGPAVDFVPTVAFTVTKIDDSSKGDGGTSYRLTIADGHASRDRASLLFVPSRRVDYHHMVNEVKANGSYACVAHNINIFKHLANTLSIVDATILCALPIQPENVFRGFLSKQLASLGFGKKIFSTLEVVNVNSLGVEYICESCKGVRVSRQASNPFCFTCDKVSNVLKVPSVQEKVALQNGSVANVTLDGKVVDQVLCLRRPFLELYDDNLVSLKSSLVNLKKVGTFTVDIEGYVS</sequence>
<gene>
    <name evidence="1" type="ORF">GOP47_0001149</name>
</gene>
<dbReference type="AlphaFoldDB" id="A0A9D4VF98"/>
<dbReference type="Proteomes" id="UP000886520">
    <property type="component" value="Chromosome 1"/>
</dbReference>
<keyword evidence="2" id="KW-1185">Reference proteome</keyword>
<evidence type="ECO:0000313" key="2">
    <source>
        <dbReference type="Proteomes" id="UP000886520"/>
    </source>
</evidence>
<dbReference type="EMBL" id="JABFUD020000001">
    <property type="protein sequence ID" value="KAI5084980.1"/>
    <property type="molecule type" value="Genomic_DNA"/>
</dbReference>
<protein>
    <submittedName>
        <fullName evidence="1">Uncharacterized protein</fullName>
    </submittedName>
</protein>
<name>A0A9D4VF98_ADICA</name>
<reference evidence="1" key="1">
    <citation type="submission" date="2021-01" db="EMBL/GenBank/DDBJ databases">
        <title>Adiantum capillus-veneris genome.</title>
        <authorList>
            <person name="Fang Y."/>
            <person name="Liao Q."/>
        </authorList>
    </citation>
    <scope>NUCLEOTIDE SEQUENCE</scope>
    <source>
        <strain evidence="1">H3</strain>
        <tissue evidence="1">Leaf</tissue>
    </source>
</reference>
<proteinExistence type="predicted"/>